<organism evidence="1 2">
    <name type="scientific">Streblomastix strix</name>
    <dbReference type="NCBI Taxonomy" id="222440"/>
    <lineage>
        <taxon>Eukaryota</taxon>
        <taxon>Metamonada</taxon>
        <taxon>Preaxostyla</taxon>
        <taxon>Oxymonadida</taxon>
        <taxon>Streblomastigidae</taxon>
        <taxon>Streblomastix</taxon>
    </lineage>
</organism>
<proteinExistence type="predicted"/>
<evidence type="ECO:0000313" key="1">
    <source>
        <dbReference type="EMBL" id="KAA6403459.1"/>
    </source>
</evidence>
<name>A0A5J4XAC8_9EUKA</name>
<comment type="caution">
    <text evidence="1">The sequence shown here is derived from an EMBL/GenBank/DDBJ whole genome shotgun (WGS) entry which is preliminary data.</text>
</comment>
<sequence>MTIYAKTKDALFLPSNGQATLHTQQLILPANVTQPSEYEIYLFSTDDETLSQNAEAQRSKLVTPAMNAQLIAREAVELLAGQCAAQIYLCTNVMTQAQLEDYTI</sequence>
<protein>
    <submittedName>
        <fullName evidence="1">Uncharacterized protein</fullName>
    </submittedName>
</protein>
<dbReference type="EMBL" id="SNRW01000098">
    <property type="protein sequence ID" value="KAA6403459.1"/>
    <property type="molecule type" value="Genomic_DNA"/>
</dbReference>
<dbReference type="Proteomes" id="UP000324800">
    <property type="component" value="Unassembled WGS sequence"/>
</dbReference>
<dbReference type="AlphaFoldDB" id="A0A5J4XAC8"/>
<gene>
    <name evidence="1" type="ORF">EZS28_001013</name>
</gene>
<reference evidence="1 2" key="1">
    <citation type="submission" date="2019-03" db="EMBL/GenBank/DDBJ databases">
        <title>Single cell metagenomics reveals metabolic interactions within the superorganism composed of flagellate Streblomastix strix and complex community of Bacteroidetes bacteria on its surface.</title>
        <authorList>
            <person name="Treitli S.C."/>
            <person name="Kolisko M."/>
            <person name="Husnik F."/>
            <person name="Keeling P."/>
            <person name="Hampl V."/>
        </authorList>
    </citation>
    <scope>NUCLEOTIDE SEQUENCE [LARGE SCALE GENOMIC DNA]</scope>
    <source>
        <strain evidence="1">ST1C</strain>
    </source>
</reference>
<accession>A0A5J4XAC8</accession>
<evidence type="ECO:0000313" key="2">
    <source>
        <dbReference type="Proteomes" id="UP000324800"/>
    </source>
</evidence>